<dbReference type="GO" id="GO:0016887">
    <property type="term" value="F:ATP hydrolysis activity"/>
    <property type="evidence" value="ECO:0007669"/>
    <property type="project" value="InterPro"/>
</dbReference>
<keyword evidence="3" id="KW-0547">Nucleotide-binding</keyword>
<feature type="region of interest" description="Disordered" evidence="5">
    <location>
        <begin position="192"/>
        <end position="214"/>
    </location>
</feature>
<evidence type="ECO:0000256" key="2">
    <source>
        <dbReference type="ARBA" id="ARBA00022448"/>
    </source>
</evidence>
<dbReference type="SMART" id="SM00382">
    <property type="entry name" value="AAA"/>
    <property type="match status" value="1"/>
</dbReference>
<dbReference type="PROSITE" id="PS50893">
    <property type="entry name" value="ABC_TRANSPORTER_2"/>
    <property type="match status" value="1"/>
</dbReference>
<dbReference type="SUPFAM" id="SSF52540">
    <property type="entry name" value="P-loop containing nucleoside triphosphate hydrolases"/>
    <property type="match status" value="1"/>
</dbReference>
<sequence length="327" mass="35299">MVNSIDIHNVLFRRSRRTILADVSLSVGAGENWVLFGPNGIGKSTLVSMMSTRLFPTSGTVDILGNRLGKVNVFSYRSRIGLASGALNRDFSPLSDPLDVVVSAVDARLDNYYDAYDSDVYERARCLLRRYGIEYVAGKKMYKLSEGERTRVAICRALMTSPELLILDEPTTGLDLGGRELVVSALGELARGDQEVNGERPGQNGGRDDASGRQARSTILVTHRLEEIPPEFDHIAILGHVSESRARELEAEVAASEEIPADGGTVLNPAPGTIVFTGSIEEGLTSERLSDLFGMKLEVRREPASASASADGGRGREGGRWSAFVAG</sequence>
<evidence type="ECO:0000256" key="5">
    <source>
        <dbReference type="SAM" id="MobiDB-lite"/>
    </source>
</evidence>
<accession>A0A261F5T6</accession>
<evidence type="ECO:0000256" key="1">
    <source>
        <dbReference type="ARBA" id="ARBA00005417"/>
    </source>
</evidence>
<dbReference type="Proteomes" id="UP000243657">
    <property type="component" value="Unassembled WGS sequence"/>
</dbReference>
<comment type="similarity">
    <text evidence="1">Belongs to the ABC transporter superfamily.</text>
</comment>
<comment type="caution">
    <text evidence="7">The sequence shown here is derived from an EMBL/GenBank/DDBJ whole genome shotgun (WGS) entry which is preliminary data.</text>
</comment>
<dbReference type="GO" id="GO:0043190">
    <property type="term" value="C:ATP-binding cassette (ABC) transporter complex"/>
    <property type="evidence" value="ECO:0007669"/>
    <property type="project" value="TreeGrafter"/>
</dbReference>
<evidence type="ECO:0000256" key="3">
    <source>
        <dbReference type="ARBA" id="ARBA00022741"/>
    </source>
</evidence>
<dbReference type="GO" id="GO:0005524">
    <property type="term" value="F:ATP binding"/>
    <property type="evidence" value="ECO:0007669"/>
    <property type="project" value="UniProtKB-KW"/>
</dbReference>
<dbReference type="PANTHER" id="PTHR43553:SF3">
    <property type="entry name" value="ABC TRANSPORTER ATP-BINDING PROTEIN MODF"/>
    <property type="match status" value="1"/>
</dbReference>
<dbReference type="RefSeq" id="WP_094726603.1">
    <property type="nucleotide sequence ID" value="NZ_JBHLWS010000003.1"/>
</dbReference>
<dbReference type="InterPro" id="IPR027417">
    <property type="entry name" value="P-loop_NTPase"/>
</dbReference>
<proteinExistence type="inferred from homology"/>
<keyword evidence="2" id="KW-0813">Transport</keyword>
<dbReference type="InterPro" id="IPR050095">
    <property type="entry name" value="ECF_ABC_transporter_ATP-bd"/>
</dbReference>
<protein>
    <submittedName>
        <fullName evidence="7">ABC transporter ATP-binding protein</fullName>
    </submittedName>
</protein>
<feature type="domain" description="ABC transporter" evidence="6">
    <location>
        <begin position="5"/>
        <end position="265"/>
    </location>
</feature>
<dbReference type="GO" id="GO:0042626">
    <property type="term" value="F:ATPase-coupled transmembrane transporter activity"/>
    <property type="evidence" value="ECO:0007669"/>
    <property type="project" value="TreeGrafter"/>
</dbReference>
<evidence type="ECO:0000259" key="6">
    <source>
        <dbReference type="PROSITE" id="PS50893"/>
    </source>
</evidence>
<keyword evidence="4 7" id="KW-0067">ATP-binding</keyword>
<dbReference type="PANTHER" id="PTHR43553">
    <property type="entry name" value="HEAVY METAL TRANSPORTER"/>
    <property type="match status" value="1"/>
</dbReference>
<feature type="region of interest" description="Disordered" evidence="5">
    <location>
        <begin position="301"/>
        <end position="327"/>
    </location>
</feature>
<gene>
    <name evidence="7" type="ORF">ALMA_0970</name>
</gene>
<organism evidence="7 8">
    <name type="scientific">Alloscardovia macacae</name>
    <dbReference type="NCBI Taxonomy" id="1160091"/>
    <lineage>
        <taxon>Bacteria</taxon>
        <taxon>Bacillati</taxon>
        <taxon>Actinomycetota</taxon>
        <taxon>Actinomycetes</taxon>
        <taxon>Bifidobacteriales</taxon>
        <taxon>Bifidobacteriaceae</taxon>
        <taxon>Alloscardovia</taxon>
    </lineage>
</organism>
<dbReference type="InterPro" id="IPR003439">
    <property type="entry name" value="ABC_transporter-like_ATP-bd"/>
</dbReference>
<dbReference type="Pfam" id="PF00005">
    <property type="entry name" value="ABC_tran"/>
    <property type="match status" value="1"/>
</dbReference>
<dbReference type="Gene3D" id="3.40.50.300">
    <property type="entry name" value="P-loop containing nucleotide triphosphate hydrolases"/>
    <property type="match status" value="1"/>
</dbReference>
<reference evidence="7 8" key="1">
    <citation type="journal article" date="2017" name="BMC Genomics">
        <title>Comparative genomic and phylogenomic analyses of the Bifidobacteriaceae family.</title>
        <authorList>
            <person name="Lugli G.A."/>
            <person name="Milani C."/>
            <person name="Turroni F."/>
            <person name="Duranti S."/>
            <person name="Mancabelli L."/>
            <person name="Mangifesta M."/>
            <person name="Ferrario C."/>
            <person name="Modesto M."/>
            <person name="Mattarelli P."/>
            <person name="Jiri K."/>
            <person name="van Sinderen D."/>
            <person name="Ventura M."/>
        </authorList>
    </citation>
    <scope>NUCLEOTIDE SEQUENCE [LARGE SCALE GENOMIC DNA]</scope>
    <source>
        <strain evidence="7 8">DSM 24762</strain>
    </source>
</reference>
<evidence type="ECO:0000313" key="8">
    <source>
        <dbReference type="Proteomes" id="UP000243657"/>
    </source>
</evidence>
<dbReference type="EMBL" id="MWWT01000005">
    <property type="protein sequence ID" value="OZG54509.1"/>
    <property type="molecule type" value="Genomic_DNA"/>
</dbReference>
<dbReference type="AlphaFoldDB" id="A0A261F5T6"/>
<name>A0A261F5T6_9BIFI</name>
<keyword evidence="8" id="KW-1185">Reference proteome</keyword>
<evidence type="ECO:0000256" key="4">
    <source>
        <dbReference type="ARBA" id="ARBA00022840"/>
    </source>
</evidence>
<evidence type="ECO:0000313" key="7">
    <source>
        <dbReference type="EMBL" id="OZG54509.1"/>
    </source>
</evidence>
<dbReference type="InterPro" id="IPR003593">
    <property type="entry name" value="AAA+_ATPase"/>
</dbReference>